<evidence type="ECO:0000256" key="1">
    <source>
        <dbReference type="ARBA" id="ARBA00022536"/>
    </source>
</evidence>
<dbReference type="InterPro" id="IPR049883">
    <property type="entry name" value="NOTCH1_EGF-like"/>
</dbReference>
<dbReference type="PROSITE" id="PS01187">
    <property type="entry name" value="EGF_CA"/>
    <property type="match status" value="1"/>
</dbReference>
<protein>
    <recommendedName>
        <fullName evidence="6">EGF-like domain-containing protein</fullName>
    </recommendedName>
</protein>
<dbReference type="FunFam" id="2.10.25.10:FF:000038">
    <property type="entry name" value="Fibrillin 2"/>
    <property type="match status" value="1"/>
</dbReference>
<dbReference type="PROSITE" id="PS00010">
    <property type="entry name" value="ASX_HYDROXYL"/>
    <property type="match status" value="1"/>
</dbReference>
<sequence>MSIPHPFGVEPWCYLPGFNVTCRNENDDSHGSSSPKLFLGDGTVEVLEISIANATVRINASLAYFPGTDKDNFLGPKPIITTDAPWSGALGKGGKAGVYTLGWRSNRLFAIGCNVQVLLDDDDLEGAGAPPNNSSKTLSTCATFCDWDEHEQSCSLPAVLDWRINHTTCHGNGSSAACRSSNSFCEYMHYRIDQGHICSCAQGYQGNPYLPNGCKDVNECEDPNTYQFYGVCNNTKGGYHCECPTGFVGNASLPSGCKDVDECAHPELHSCYGVCINMPGTFHCRCKQGTYYGDPFTKGGCSSLSVLKIGLAVGGGMVFFAFGNWCTLRGT</sequence>
<dbReference type="Gene3D" id="2.10.25.10">
    <property type="entry name" value="Laminin"/>
    <property type="match status" value="2"/>
</dbReference>
<dbReference type="EMBL" id="CM000766">
    <property type="protein sequence ID" value="OQU80973.1"/>
    <property type="molecule type" value="Genomic_DNA"/>
</dbReference>
<reference evidence="8" key="2">
    <citation type="journal article" date="2018" name="Plant J.">
        <title>The Sorghum bicolor reference genome: improved assembly, gene annotations, a transcriptome atlas, and signatures of genome organization.</title>
        <authorList>
            <person name="McCormick R.F."/>
            <person name="Truong S.K."/>
            <person name="Sreedasyam A."/>
            <person name="Jenkins J."/>
            <person name="Shu S."/>
            <person name="Sims D."/>
            <person name="Kennedy M."/>
            <person name="Amirebrahimi M."/>
            <person name="Weers B.D."/>
            <person name="McKinley B."/>
            <person name="Mattison A."/>
            <person name="Morishige D.T."/>
            <person name="Grimwood J."/>
            <person name="Schmutz J."/>
            <person name="Mullet J.E."/>
        </authorList>
    </citation>
    <scope>NUCLEOTIDE SEQUENCE [LARGE SCALE GENOMIC DNA]</scope>
    <source>
        <strain evidence="8">cv. BTx623</strain>
    </source>
</reference>
<gene>
    <name evidence="7" type="ORF">SORBI_3007G216001</name>
</gene>
<keyword evidence="8" id="KW-1185">Reference proteome</keyword>
<dbReference type="GO" id="GO:0005509">
    <property type="term" value="F:calcium ion binding"/>
    <property type="evidence" value="ECO:0007669"/>
    <property type="project" value="InterPro"/>
</dbReference>
<organism evidence="7 8">
    <name type="scientific">Sorghum bicolor</name>
    <name type="common">Sorghum</name>
    <name type="synonym">Sorghum vulgare</name>
    <dbReference type="NCBI Taxonomy" id="4558"/>
    <lineage>
        <taxon>Eukaryota</taxon>
        <taxon>Viridiplantae</taxon>
        <taxon>Streptophyta</taxon>
        <taxon>Embryophyta</taxon>
        <taxon>Tracheophyta</taxon>
        <taxon>Spermatophyta</taxon>
        <taxon>Magnoliopsida</taxon>
        <taxon>Liliopsida</taxon>
        <taxon>Poales</taxon>
        <taxon>Poaceae</taxon>
        <taxon>PACMAD clade</taxon>
        <taxon>Panicoideae</taxon>
        <taxon>Andropogonodae</taxon>
        <taxon>Andropogoneae</taxon>
        <taxon>Sorghinae</taxon>
        <taxon>Sorghum</taxon>
    </lineage>
</organism>
<proteinExistence type="predicted"/>
<keyword evidence="3" id="KW-0677">Repeat</keyword>
<evidence type="ECO:0000256" key="3">
    <source>
        <dbReference type="ARBA" id="ARBA00022737"/>
    </source>
</evidence>
<evidence type="ECO:0000313" key="7">
    <source>
        <dbReference type="EMBL" id="OQU80973.1"/>
    </source>
</evidence>
<dbReference type="Pfam" id="PF07645">
    <property type="entry name" value="EGF_CA"/>
    <property type="match status" value="2"/>
</dbReference>
<dbReference type="PANTHER" id="PTHR33491">
    <property type="entry name" value="OSJNBA0016N04.9 PROTEIN"/>
    <property type="match status" value="1"/>
</dbReference>
<feature type="domain" description="EGF-like" evidence="6">
    <location>
        <begin position="216"/>
        <end position="253"/>
    </location>
</feature>
<evidence type="ECO:0000256" key="4">
    <source>
        <dbReference type="ARBA" id="ARBA00023157"/>
    </source>
</evidence>
<dbReference type="SMART" id="SM00181">
    <property type="entry name" value="EGF"/>
    <property type="match status" value="3"/>
</dbReference>
<dbReference type="InParanoid" id="A0A1Z5RB22"/>
<dbReference type="Gramene" id="OQU80973">
    <property type="protein sequence ID" value="OQU80973"/>
    <property type="gene ID" value="SORBI_3007G216001"/>
</dbReference>
<evidence type="ECO:0000256" key="5">
    <source>
        <dbReference type="PROSITE-ProRule" id="PRU00076"/>
    </source>
</evidence>
<dbReference type="PROSITE" id="PS50026">
    <property type="entry name" value="EGF_3"/>
    <property type="match status" value="1"/>
</dbReference>
<dbReference type="InterPro" id="IPR018097">
    <property type="entry name" value="EGF_Ca-bd_CS"/>
</dbReference>
<dbReference type="OMA" id="QANIMTE"/>
<evidence type="ECO:0000259" key="6">
    <source>
        <dbReference type="PROSITE" id="PS50026"/>
    </source>
</evidence>
<evidence type="ECO:0000313" key="8">
    <source>
        <dbReference type="Proteomes" id="UP000000768"/>
    </source>
</evidence>
<dbReference type="InterPro" id="IPR000742">
    <property type="entry name" value="EGF"/>
</dbReference>
<keyword evidence="2" id="KW-0732">Signal</keyword>
<keyword evidence="4" id="KW-1015">Disulfide bond</keyword>
<name>A0A1Z5RB22_SORBI</name>
<dbReference type="SUPFAM" id="SSF57196">
    <property type="entry name" value="EGF/Laminin"/>
    <property type="match status" value="3"/>
</dbReference>
<dbReference type="FunFam" id="2.10.25.10:FF:000355">
    <property type="entry name" value="Wall-associated receptor kinase 3"/>
    <property type="match status" value="1"/>
</dbReference>
<keyword evidence="1 5" id="KW-0245">EGF-like domain</keyword>
<reference evidence="7 8" key="1">
    <citation type="journal article" date="2009" name="Nature">
        <title>The Sorghum bicolor genome and the diversification of grasses.</title>
        <authorList>
            <person name="Paterson A.H."/>
            <person name="Bowers J.E."/>
            <person name="Bruggmann R."/>
            <person name="Dubchak I."/>
            <person name="Grimwood J."/>
            <person name="Gundlach H."/>
            <person name="Haberer G."/>
            <person name="Hellsten U."/>
            <person name="Mitros T."/>
            <person name="Poliakov A."/>
            <person name="Schmutz J."/>
            <person name="Spannagl M."/>
            <person name="Tang H."/>
            <person name="Wang X."/>
            <person name="Wicker T."/>
            <person name="Bharti A.K."/>
            <person name="Chapman J."/>
            <person name="Feltus F.A."/>
            <person name="Gowik U."/>
            <person name="Grigoriev I.V."/>
            <person name="Lyons E."/>
            <person name="Maher C.A."/>
            <person name="Martis M."/>
            <person name="Narechania A."/>
            <person name="Otillar R.P."/>
            <person name="Penning B.W."/>
            <person name="Salamov A.A."/>
            <person name="Wang Y."/>
            <person name="Zhang L."/>
            <person name="Carpita N.C."/>
            <person name="Freeling M."/>
            <person name="Gingle A.R."/>
            <person name="Hash C.T."/>
            <person name="Keller B."/>
            <person name="Klein P."/>
            <person name="Kresovich S."/>
            <person name="McCann M.C."/>
            <person name="Ming R."/>
            <person name="Peterson D.G."/>
            <person name="Mehboob-ur-Rahman"/>
            <person name="Ware D."/>
            <person name="Westhoff P."/>
            <person name="Mayer K.F."/>
            <person name="Messing J."/>
            <person name="Rokhsar D.S."/>
        </authorList>
    </citation>
    <scope>NUCLEOTIDE SEQUENCE [LARGE SCALE GENOMIC DNA]</scope>
    <source>
        <strain evidence="8">cv. BTx623</strain>
    </source>
</reference>
<dbReference type="Proteomes" id="UP000000768">
    <property type="component" value="Chromosome 7"/>
</dbReference>
<dbReference type="CDD" id="cd00054">
    <property type="entry name" value="EGF_CA"/>
    <property type="match status" value="1"/>
</dbReference>
<dbReference type="SMART" id="SM00179">
    <property type="entry name" value="EGF_CA"/>
    <property type="match status" value="2"/>
</dbReference>
<evidence type="ECO:0000256" key="2">
    <source>
        <dbReference type="ARBA" id="ARBA00022729"/>
    </source>
</evidence>
<accession>A0A1Z5RB22</accession>
<dbReference type="InterPro" id="IPR001881">
    <property type="entry name" value="EGF-like_Ca-bd_dom"/>
</dbReference>
<comment type="caution">
    <text evidence="5">Lacks conserved residue(s) required for the propagation of feature annotation.</text>
</comment>
<dbReference type="AlphaFoldDB" id="A0A1Z5RB22"/>
<dbReference type="InterPro" id="IPR000152">
    <property type="entry name" value="EGF-type_Asp/Asn_hydroxyl_site"/>
</dbReference>